<name>A0ABP0XZC9_9ROSI</name>
<dbReference type="Proteomes" id="UP001642487">
    <property type="component" value="Chromosome 10"/>
</dbReference>
<keyword evidence="2" id="KW-1185">Reference proteome</keyword>
<sequence length="78" mass="8924">MQPRMTCRRFISPPPSSVCRRQCATRRQVVLGYLGLSSSSARPMETAFVPTQLHPTEKRKALWWSWTSKVGKSLQNMS</sequence>
<evidence type="ECO:0000313" key="2">
    <source>
        <dbReference type="Proteomes" id="UP001642487"/>
    </source>
</evidence>
<accession>A0ABP0XZC9</accession>
<organism evidence="1 2">
    <name type="scientific">Citrullus colocynthis</name>
    <name type="common">colocynth</name>
    <dbReference type="NCBI Taxonomy" id="252529"/>
    <lineage>
        <taxon>Eukaryota</taxon>
        <taxon>Viridiplantae</taxon>
        <taxon>Streptophyta</taxon>
        <taxon>Embryophyta</taxon>
        <taxon>Tracheophyta</taxon>
        <taxon>Spermatophyta</taxon>
        <taxon>Magnoliopsida</taxon>
        <taxon>eudicotyledons</taxon>
        <taxon>Gunneridae</taxon>
        <taxon>Pentapetalae</taxon>
        <taxon>rosids</taxon>
        <taxon>fabids</taxon>
        <taxon>Cucurbitales</taxon>
        <taxon>Cucurbitaceae</taxon>
        <taxon>Benincaseae</taxon>
        <taxon>Citrullus</taxon>
    </lineage>
</organism>
<protein>
    <submittedName>
        <fullName evidence="1">Uncharacterized protein</fullName>
    </submittedName>
</protein>
<gene>
    <name evidence="1" type="ORF">CITCOLO1_LOCUS3741</name>
</gene>
<reference evidence="1 2" key="1">
    <citation type="submission" date="2024-03" db="EMBL/GenBank/DDBJ databases">
        <authorList>
            <person name="Gkanogiannis A."/>
            <person name="Becerra Lopez-Lavalle L."/>
        </authorList>
    </citation>
    <scope>NUCLEOTIDE SEQUENCE [LARGE SCALE GENOMIC DNA]</scope>
</reference>
<evidence type="ECO:0000313" key="1">
    <source>
        <dbReference type="EMBL" id="CAK9312065.1"/>
    </source>
</evidence>
<proteinExistence type="predicted"/>
<dbReference type="EMBL" id="OZ021744">
    <property type="protein sequence ID" value="CAK9312065.1"/>
    <property type="molecule type" value="Genomic_DNA"/>
</dbReference>